<feature type="region of interest" description="Disordered" evidence="1">
    <location>
        <begin position="70"/>
        <end position="143"/>
    </location>
</feature>
<accession>A0A9P7YZR2</accession>
<evidence type="ECO:0000313" key="2">
    <source>
        <dbReference type="EMBL" id="KAG9242210.1"/>
    </source>
</evidence>
<feature type="compositionally biased region" description="Polar residues" evidence="1">
    <location>
        <begin position="128"/>
        <end position="137"/>
    </location>
</feature>
<reference evidence="2" key="1">
    <citation type="journal article" date="2021" name="IMA Fungus">
        <title>Genomic characterization of three marine fungi, including Emericellopsis atlantica sp. nov. with signatures of a generalist lifestyle and marine biomass degradation.</title>
        <authorList>
            <person name="Hagestad O.C."/>
            <person name="Hou L."/>
            <person name="Andersen J.H."/>
            <person name="Hansen E.H."/>
            <person name="Altermark B."/>
            <person name="Li C."/>
            <person name="Kuhnert E."/>
            <person name="Cox R.J."/>
            <person name="Crous P.W."/>
            <person name="Spatafora J.W."/>
            <person name="Lail K."/>
            <person name="Amirebrahimi M."/>
            <person name="Lipzen A."/>
            <person name="Pangilinan J."/>
            <person name="Andreopoulos W."/>
            <person name="Hayes R.D."/>
            <person name="Ng V."/>
            <person name="Grigoriev I.V."/>
            <person name="Jackson S.A."/>
            <person name="Sutton T.D.S."/>
            <person name="Dobson A.D.W."/>
            <person name="Rama T."/>
        </authorList>
    </citation>
    <scope>NUCLEOTIDE SEQUENCE</scope>
    <source>
        <strain evidence="2">TRa3180A</strain>
    </source>
</reference>
<dbReference type="AlphaFoldDB" id="A0A9P7YZR2"/>
<keyword evidence="3" id="KW-1185">Reference proteome</keyword>
<sequence length="239" mass="26391">MASKVIDQLALNVRGMLRALHLPEVAEEDLRELIFRLGQVTAKVRIVQKHCVEKNGEAGLTSCPIDFASSRTPPLSPVPSKDEAAPVRRVSERLSSNQEKRSYSTMQTAINERRKFKRRKASVPEPTDSGTATSESIPNGRPIEDCISTAYDIDEMLSITNSAVSSSHESAAAETLADDMYRQSPEEIRPPADKERIDQDENDCIHVVDYDDGMNILEGYFSQPVELEPLDGAVSGSML</sequence>
<feature type="compositionally biased region" description="Basic and acidic residues" evidence="1">
    <location>
        <begin position="80"/>
        <end position="102"/>
    </location>
</feature>
<protein>
    <submittedName>
        <fullName evidence="2">Uncharacterized protein</fullName>
    </submittedName>
</protein>
<evidence type="ECO:0000313" key="3">
    <source>
        <dbReference type="Proteomes" id="UP000887226"/>
    </source>
</evidence>
<organism evidence="2 3">
    <name type="scientific">Calycina marina</name>
    <dbReference type="NCBI Taxonomy" id="1763456"/>
    <lineage>
        <taxon>Eukaryota</taxon>
        <taxon>Fungi</taxon>
        <taxon>Dikarya</taxon>
        <taxon>Ascomycota</taxon>
        <taxon>Pezizomycotina</taxon>
        <taxon>Leotiomycetes</taxon>
        <taxon>Helotiales</taxon>
        <taxon>Pezizellaceae</taxon>
        <taxon>Calycina</taxon>
    </lineage>
</organism>
<dbReference type="EMBL" id="MU254100">
    <property type="protein sequence ID" value="KAG9242210.1"/>
    <property type="molecule type" value="Genomic_DNA"/>
</dbReference>
<gene>
    <name evidence="2" type="ORF">BJ878DRAFT_556144</name>
</gene>
<name>A0A9P7YZR2_9HELO</name>
<dbReference type="Proteomes" id="UP000887226">
    <property type="component" value="Unassembled WGS sequence"/>
</dbReference>
<evidence type="ECO:0000256" key="1">
    <source>
        <dbReference type="SAM" id="MobiDB-lite"/>
    </source>
</evidence>
<comment type="caution">
    <text evidence="2">The sequence shown here is derived from an EMBL/GenBank/DDBJ whole genome shotgun (WGS) entry which is preliminary data.</text>
</comment>
<proteinExistence type="predicted"/>